<reference evidence="6" key="1">
    <citation type="submission" date="2016-03" db="EMBL/GenBank/DDBJ databases">
        <title>Draft genome sequence of Rosellinia necatrix.</title>
        <authorList>
            <person name="Kanematsu S."/>
        </authorList>
    </citation>
    <scope>NUCLEOTIDE SEQUENCE [LARGE SCALE GENOMIC DNA]</scope>
    <source>
        <strain evidence="6">W97</strain>
    </source>
</reference>
<accession>A0A1W2TBP6</accession>
<keyword evidence="7" id="KW-1185">Reference proteome</keyword>
<dbReference type="OrthoDB" id="1606438at2759"/>
<dbReference type="GO" id="GO:0008171">
    <property type="term" value="F:O-methyltransferase activity"/>
    <property type="evidence" value="ECO:0007669"/>
    <property type="project" value="InterPro"/>
</dbReference>
<proteinExistence type="predicted"/>
<dbReference type="Pfam" id="PF00891">
    <property type="entry name" value="Methyltransf_2"/>
    <property type="match status" value="1"/>
</dbReference>
<dbReference type="InterPro" id="IPR016461">
    <property type="entry name" value="COMT-like"/>
</dbReference>
<evidence type="ECO:0000259" key="5">
    <source>
        <dbReference type="Pfam" id="PF08100"/>
    </source>
</evidence>
<dbReference type="AlphaFoldDB" id="A0A1W2TBP6"/>
<dbReference type="Proteomes" id="UP000054516">
    <property type="component" value="Unassembled WGS sequence"/>
</dbReference>
<dbReference type="GO" id="GO:0032259">
    <property type="term" value="P:methylation"/>
    <property type="evidence" value="ECO:0007669"/>
    <property type="project" value="UniProtKB-KW"/>
</dbReference>
<dbReference type="InterPro" id="IPR029063">
    <property type="entry name" value="SAM-dependent_MTases_sf"/>
</dbReference>
<dbReference type="Gene3D" id="3.40.50.150">
    <property type="entry name" value="Vaccinia Virus protein VP39"/>
    <property type="match status" value="1"/>
</dbReference>
<keyword evidence="1 6" id="KW-0489">Methyltransferase</keyword>
<protein>
    <submittedName>
        <fullName evidence="6">Putative sterigmatocystin 8-O-methyltransferase</fullName>
    </submittedName>
</protein>
<dbReference type="OMA" id="ERTHAEW"/>
<dbReference type="Pfam" id="PF08100">
    <property type="entry name" value="Dimerisation"/>
    <property type="match status" value="1"/>
</dbReference>
<gene>
    <name evidence="6" type="ORF">SAMD00023353_1001750</name>
</gene>
<dbReference type="SUPFAM" id="SSF46785">
    <property type="entry name" value="Winged helix' DNA-binding domain"/>
    <property type="match status" value="1"/>
</dbReference>
<dbReference type="PANTHER" id="PTHR43712:SF12">
    <property type="entry name" value="STERIGMATOCYSTIN 8-O-METHYLTRANSFERASE"/>
    <property type="match status" value="1"/>
</dbReference>
<dbReference type="InterPro" id="IPR012967">
    <property type="entry name" value="COMT_dimerisation"/>
</dbReference>
<evidence type="ECO:0000256" key="3">
    <source>
        <dbReference type="ARBA" id="ARBA00022691"/>
    </source>
</evidence>
<evidence type="ECO:0000313" key="7">
    <source>
        <dbReference type="Proteomes" id="UP000054516"/>
    </source>
</evidence>
<sequence length="423" mass="47416">MSDPQSLPRFLQLAQIISSSTAVLHRILLAHSAPFPSFDGGGAFYMPKEASEAQDALIDATAELHDLLLDPMNLLLSHGGHTNMIPLQAITRFKIASMIPENGQASYEDIARQTCLSEPVLRRILQAAMSMRVFRELEPGMVAHTKASRLFVDPQWNDWMSNHAEEGWPAAVKMVDALEKWPKSQEPNESGFSLANNTSDSIYNVISSDPRRAQRFANYMKANASSYDYDATHVIANYDWESLGTATVVDVGGSQGHVAMQLATRFRNLSIVVQDIESVVADAETRVPDELKGRVRFEAHDFFQPQATAADVFFLRLILHNWTDKYSVLILRALIPALRHGARVIIVDVCMKERGVLPLWKEKAVRRVDMMMGSLLNARERTHAEWRALLGDADARFNLKEVIEPHESSLAVIDVRWDDPMSP</sequence>
<evidence type="ECO:0000259" key="4">
    <source>
        <dbReference type="Pfam" id="PF00891"/>
    </source>
</evidence>
<dbReference type="Gene3D" id="1.10.10.10">
    <property type="entry name" value="Winged helix-like DNA-binding domain superfamily/Winged helix DNA-binding domain"/>
    <property type="match status" value="1"/>
</dbReference>
<feature type="domain" description="O-methyltransferase dimerisation" evidence="5">
    <location>
        <begin position="87"/>
        <end position="152"/>
    </location>
</feature>
<name>A0A1W2TBP6_ROSNE</name>
<organism evidence="6">
    <name type="scientific">Rosellinia necatrix</name>
    <name type="common">White root-rot fungus</name>
    <dbReference type="NCBI Taxonomy" id="77044"/>
    <lineage>
        <taxon>Eukaryota</taxon>
        <taxon>Fungi</taxon>
        <taxon>Dikarya</taxon>
        <taxon>Ascomycota</taxon>
        <taxon>Pezizomycotina</taxon>
        <taxon>Sordariomycetes</taxon>
        <taxon>Xylariomycetidae</taxon>
        <taxon>Xylariales</taxon>
        <taxon>Xylariaceae</taxon>
        <taxon>Rosellinia</taxon>
    </lineage>
</organism>
<dbReference type="SUPFAM" id="SSF53335">
    <property type="entry name" value="S-adenosyl-L-methionine-dependent methyltransferases"/>
    <property type="match status" value="1"/>
</dbReference>
<evidence type="ECO:0000313" key="6">
    <source>
        <dbReference type="EMBL" id="GAP85342.2"/>
    </source>
</evidence>
<keyword evidence="3" id="KW-0949">S-adenosyl-L-methionine</keyword>
<dbReference type="EMBL" id="DF977455">
    <property type="protein sequence ID" value="GAP85342.2"/>
    <property type="molecule type" value="Genomic_DNA"/>
</dbReference>
<dbReference type="STRING" id="77044.A0A1W2TBP6"/>
<dbReference type="InterPro" id="IPR036388">
    <property type="entry name" value="WH-like_DNA-bd_sf"/>
</dbReference>
<dbReference type="PANTHER" id="PTHR43712">
    <property type="entry name" value="PUTATIVE (AFU_ORTHOLOGUE AFUA_4G14580)-RELATED"/>
    <property type="match status" value="1"/>
</dbReference>
<feature type="domain" description="O-methyltransferase C-terminal" evidence="4">
    <location>
        <begin position="201"/>
        <end position="393"/>
    </location>
</feature>
<evidence type="ECO:0000256" key="1">
    <source>
        <dbReference type="ARBA" id="ARBA00022603"/>
    </source>
</evidence>
<evidence type="ECO:0000256" key="2">
    <source>
        <dbReference type="ARBA" id="ARBA00022679"/>
    </source>
</evidence>
<dbReference type="InterPro" id="IPR001077">
    <property type="entry name" value="COMT_C"/>
</dbReference>
<dbReference type="PROSITE" id="PS51683">
    <property type="entry name" value="SAM_OMT_II"/>
    <property type="match status" value="1"/>
</dbReference>
<keyword evidence="2 6" id="KW-0808">Transferase</keyword>
<dbReference type="InterPro" id="IPR036390">
    <property type="entry name" value="WH_DNA-bd_sf"/>
</dbReference>